<dbReference type="Pfam" id="PF00403">
    <property type="entry name" value="HMA"/>
    <property type="match status" value="1"/>
</dbReference>
<evidence type="ECO:0000256" key="1">
    <source>
        <dbReference type="SAM" id="SignalP"/>
    </source>
</evidence>
<feature type="domain" description="HMA" evidence="2">
    <location>
        <begin position="27"/>
        <end position="93"/>
    </location>
</feature>
<evidence type="ECO:0000313" key="3">
    <source>
        <dbReference type="EMBL" id="BBE19897.1"/>
    </source>
</evidence>
<dbReference type="KEGG" id="anf:AQPE_4085"/>
<accession>A0A5K7SEN8</accession>
<name>A0A5K7SEN8_9BACT</name>
<proteinExistence type="predicted"/>
<sequence length="141" mass="15715">MNLKMKTKLISTIAISLFIGCTVQAANKSEKIKVKGQCDMCENRIEKAIESLDGVNSAQWDKSNKSLTVSYDDKKTTMQKIHTSIAMAGHDTEMFSASESGYNKLPGCCQYKRDIKRKNYHGATESAYRKIEKSGACCDNK</sequence>
<dbReference type="AlphaFoldDB" id="A0A5K7SEN8"/>
<dbReference type="InterPro" id="IPR006121">
    <property type="entry name" value="HMA_dom"/>
</dbReference>
<organism evidence="3 4">
    <name type="scientific">Aquipluma nitroreducens</name>
    <dbReference type="NCBI Taxonomy" id="2010828"/>
    <lineage>
        <taxon>Bacteria</taxon>
        <taxon>Pseudomonadati</taxon>
        <taxon>Bacteroidota</taxon>
        <taxon>Bacteroidia</taxon>
        <taxon>Marinilabiliales</taxon>
        <taxon>Prolixibacteraceae</taxon>
        <taxon>Aquipluma</taxon>
    </lineage>
</organism>
<feature type="signal peptide" evidence="1">
    <location>
        <begin position="1"/>
        <end position="25"/>
    </location>
</feature>
<dbReference type="PROSITE" id="PS51257">
    <property type="entry name" value="PROKAR_LIPOPROTEIN"/>
    <property type="match status" value="1"/>
</dbReference>
<dbReference type="CDD" id="cd00371">
    <property type="entry name" value="HMA"/>
    <property type="match status" value="1"/>
</dbReference>
<keyword evidence="1" id="KW-0732">Signal</keyword>
<dbReference type="Gene3D" id="3.30.70.100">
    <property type="match status" value="1"/>
</dbReference>
<dbReference type="SUPFAM" id="SSF55008">
    <property type="entry name" value="HMA, heavy metal-associated domain"/>
    <property type="match status" value="1"/>
</dbReference>
<dbReference type="EMBL" id="AP018694">
    <property type="protein sequence ID" value="BBE19897.1"/>
    <property type="molecule type" value="Genomic_DNA"/>
</dbReference>
<dbReference type="PROSITE" id="PS50846">
    <property type="entry name" value="HMA_2"/>
    <property type="match status" value="1"/>
</dbReference>
<evidence type="ECO:0000313" key="4">
    <source>
        <dbReference type="Proteomes" id="UP001193389"/>
    </source>
</evidence>
<gene>
    <name evidence="3" type="ORF">AQPE_4085</name>
</gene>
<keyword evidence="4" id="KW-1185">Reference proteome</keyword>
<evidence type="ECO:0000259" key="2">
    <source>
        <dbReference type="PROSITE" id="PS50846"/>
    </source>
</evidence>
<feature type="chain" id="PRO_5024325183" evidence="1">
    <location>
        <begin position="26"/>
        <end position="141"/>
    </location>
</feature>
<protein>
    <submittedName>
        <fullName evidence="3">Co/Zn/Cd efflux system membrane fusion protein</fullName>
    </submittedName>
</protein>
<dbReference type="GO" id="GO:0046872">
    <property type="term" value="F:metal ion binding"/>
    <property type="evidence" value="ECO:0007669"/>
    <property type="project" value="InterPro"/>
</dbReference>
<dbReference type="Proteomes" id="UP001193389">
    <property type="component" value="Chromosome"/>
</dbReference>
<reference evidence="3" key="1">
    <citation type="journal article" date="2020" name="Int. J. Syst. Evol. Microbiol.">
        <title>Aquipluma nitroreducens gen. nov. sp. nov., a novel facultatively anaerobic bacterium isolated from a freshwater lake.</title>
        <authorList>
            <person name="Watanabe M."/>
            <person name="Kojima H."/>
            <person name="Fukui M."/>
        </authorList>
    </citation>
    <scope>NUCLEOTIDE SEQUENCE</scope>
    <source>
        <strain evidence="3">MeG22</strain>
    </source>
</reference>
<dbReference type="InterPro" id="IPR036163">
    <property type="entry name" value="HMA_dom_sf"/>
</dbReference>